<evidence type="ECO:0000256" key="5">
    <source>
        <dbReference type="ARBA" id="ARBA00022729"/>
    </source>
</evidence>
<evidence type="ECO:0000256" key="3">
    <source>
        <dbReference type="ARBA" id="ARBA00022471"/>
    </source>
</evidence>
<sequence>MAAAGHLFPYAQKKRILNLDRTRLWYALVVTIFILGTAGQVTSEAVVDIINYCGEPISVHCKSHDSDLGRIMIDISEDFMFKFTANIFGTTLFWCSFEWGIETQYFPVWEGSNYADRPPCSQTGTCLYKVAPDGFYCATAQQAQGNSFWTFYKKWSTYVHVEQIWNSPPPPI</sequence>
<evidence type="ECO:0000256" key="1">
    <source>
        <dbReference type="ARBA" id="ARBA00004613"/>
    </source>
</evidence>
<accession>A0ABP0U7M3</accession>
<gene>
    <name evidence="7" type="ORF">CSSPTR1EN2_LOCUS12330</name>
</gene>
<comment type="subcellular location">
    <subcellularLocation>
        <location evidence="1 6">Secreted</location>
    </subcellularLocation>
</comment>
<evidence type="ECO:0000256" key="2">
    <source>
        <dbReference type="ARBA" id="ARBA00005581"/>
    </source>
</evidence>
<evidence type="ECO:0000256" key="4">
    <source>
        <dbReference type="ARBA" id="ARBA00022525"/>
    </source>
</evidence>
<dbReference type="EMBL" id="OZ019894">
    <property type="protein sequence ID" value="CAK9214635.1"/>
    <property type="molecule type" value="Genomic_DNA"/>
</dbReference>
<evidence type="ECO:0000313" key="8">
    <source>
        <dbReference type="Proteomes" id="UP001497512"/>
    </source>
</evidence>
<protein>
    <recommendedName>
        <fullName evidence="6">S-protein homolog</fullName>
    </recommendedName>
</protein>
<dbReference type="PANTHER" id="PTHR31232:SF18">
    <property type="entry name" value="S-PROTEIN HOMOLOG"/>
    <property type="match status" value="1"/>
</dbReference>
<keyword evidence="4 6" id="KW-0964">Secreted</keyword>
<reference evidence="7" key="1">
    <citation type="submission" date="2024-02" db="EMBL/GenBank/DDBJ databases">
        <authorList>
            <consortium name="ELIXIR-Norway"/>
            <consortium name="Elixir Norway"/>
        </authorList>
    </citation>
    <scope>NUCLEOTIDE SEQUENCE</scope>
</reference>
<evidence type="ECO:0000313" key="7">
    <source>
        <dbReference type="EMBL" id="CAK9214635.1"/>
    </source>
</evidence>
<keyword evidence="3 6" id="KW-0713">Self-incompatibility</keyword>
<keyword evidence="8" id="KW-1185">Reference proteome</keyword>
<comment type="similarity">
    <text evidence="2 6">Belongs to the plant self-incompatibility (S1) protein family.</text>
</comment>
<dbReference type="Proteomes" id="UP001497512">
    <property type="component" value="Chromosome 2"/>
</dbReference>
<proteinExistence type="inferred from homology"/>
<dbReference type="InterPro" id="IPR010264">
    <property type="entry name" value="Self-incomp_S1"/>
</dbReference>
<dbReference type="PANTHER" id="PTHR31232">
    <property type="match status" value="1"/>
</dbReference>
<evidence type="ECO:0000256" key="6">
    <source>
        <dbReference type="RuleBase" id="RU367044"/>
    </source>
</evidence>
<keyword evidence="5" id="KW-0732">Signal</keyword>
<dbReference type="Pfam" id="PF05938">
    <property type="entry name" value="Self-incomp_S1"/>
    <property type="match status" value="1"/>
</dbReference>
<name>A0ABP0U7M3_9BRYO</name>
<organism evidence="7 8">
    <name type="scientific">Sphagnum troendelagicum</name>
    <dbReference type="NCBI Taxonomy" id="128251"/>
    <lineage>
        <taxon>Eukaryota</taxon>
        <taxon>Viridiplantae</taxon>
        <taxon>Streptophyta</taxon>
        <taxon>Embryophyta</taxon>
        <taxon>Bryophyta</taxon>
        <taxon>Sphagnophytina</taxon>
        <taxon>Sphagnopsida</taxon>
        <taxon>Sphagnales</taxon>
        <taxon>Sphagnaceae</taxon>
        <taxon>Sphagnum</taxon>
    </lineage>
</organism>